<feature type="binding site" evidence="2">
    <location>
        <position position="282"/>
    </location>
    <ligand>
        <name>substrate</name>
    </ligand>
</feature>
<dbReference type="PANTHER" id="PTHR43777:SF1">
    <property type="entry name" value="MOLYBDENUM COFACTOR CYTIDYLYLTRANSFERASE"/>
    <property type="match status" value="1"/>
</dbReference>
<gene>
    <name evidence="4" type="ORF">H8692_02895</name>
</gene>
<dbReference type="Gene3D" id="3.90.550.10">
    <property type="entry name" value="Spore Coat Polysaccharide Biosynthesis Protein SpsA, Chain A"/>
    <property type="match status" value="1"/>
</dbReference>
<dbReference type="SUPFAM" id="SSF53254">
    <property type="entry name" value="Phosphoglycerate mutase-like"/>
    <property type="match status" value="1"/>
</dbReference>
<evidence type="ECO:0000259" key="3">
    <source>
        <dbReference type="Pfam" id="PF12804"/>
    </source>
</evidence>
<dbReference type="SUPFAM" id="SSF53448">
    <property type="entry name" value="Nucleotide-diphospho-sugar transferases"/>
    <property type="match status" value="1"/>
</dbReference>
<dbReference type="EMBL" id="JACRTA010000001">
    <property type="protein sequence ID" value="MBC8567711.1"/>
    <property type="molecule type" value="Genomic_DNA"/>
</dbReference>
<feature type="domain" description="MobA-like NTP transferase" evidence="3">
    <location>
        <begin position="15"/>
        <end position="177"/>
    </location>
</feature>
<dbReference type="PANTHER" id="PTHR43777">
    <property type="entry name" value="MOLYBDENUM COFACTOR CYTIDYLYLTRANSFERASE"/>
    <property type="match status" value="1"/>
</dbReference>
<evidence type="ECO:0000256" key="1">
    <source>
        <dbReference type="PIRSR" id="PIRSR613078-1"/>
    </source>
</evidence>
<dbReference type="InterPro" id="IPR029044">
    <property type="entry name" value="Nucleotide-diphossugar_trans"/>
</dbReference>
<dbReference type="SMART" id="SM00855">
    <property type="entry name" value="PGAM"/>
    <property type="match status" value="1"/>
</dbReference>
<evidence type="ECO:0000313" key="4">
    <source>
        <dbReference type="EMBL" id="MBC8567711.1"/>
    </source>
</evidence>
<sequence length="413" mass="47265">MKKAQKEKRQSSFAAIILAAGYSSRMKSFKPLLPIGELTAVERLMSSVRAAGIDDIIVVTGYSRERLQPVLNMSGAEEAYNERYDSGMFSSVQKGIKRADELFPSASGYFLMPADCPLIDSDVIATMSAQIEKHHDFFCVPTFEGKKGHPLFIPHIYSDEICRYEGSGGLKAITDKYWDKMTRIPVRQEGCLLDMDTPAGYHDILSFWNNGCKREELRDLAQGRRIFLIRHGETRQHCEKMLIGQYDVPLSREGRRQIVESASDLLLYHPQVEAIYSSDLKRAEESAEILRHYLSQETGHIRIVKEKGFREISLGDWDGQPVSRIREQYPDEYRRRGEDIFSFKIGNTAENFYDMQYRAVSALREIMKKDTSGDLMIVAHSGVIRALENNLKGMRVDDMWEHVPKGRFTLIKI</sequence>
<feature type="active site" description="Tele-phosphohistidine intermediate" evidence="1">
    <location>
        <position position="231"/>
    </location>
</feature>
<protein>
    <submittedName>
        <fullName evidence="4">Histidine phosphatase family protein</fullName>
    </submittedName>
</protein>
<organism evidence="4 5">
    <name type="scientific">Lentihominibacter hominis</name>
    <dbReference type="NCBI Taxonomy" id="2763645"/>
    <lineage>
        <taxon>Bacteria</taxon>
        <taxon>Bacillati</taxon>
        <taxon>Bacillota</taxon>
        <taxon>Clostridia</taxon>
        <taxon>Peptostreptococcales</taxon>
        <taxon>Anaerovoracaceae</taxon>
        <taxon>Lentihominibacter</taxon>
    </lineage>
</organism>
<feature type="binding site" evidence="2">
    <location>
        <begin position="335"/>
        <end position="336"/>
    </location>
    <ligand>
        <name>substrate</name>
    </ligand>
</feature>
<dbReference type="InterPro" id="IPR013078">
    <property type="entry name" value="His_Pase_superF_clade-1"/>
</dbReference>
<evidence type="ECO:0000313" key="5">
    <source>
        <dbReference type="Proteomes" id="UP000610862"/>
    </source>
</evidence>
<dbReference type="RefSeq" id="WP_187524951.1">
    <property type="nucleotide sequence ID" value="NZ_JACRTA010000001.1"/>
</dbReference>
<reference evidence="4" key="1">
    <citation type="submission" date="2020-08" db="EMBL/GenBank/DDBJ databases">
        <title>Genome public.</title>
        <authorList>
            <person name="Liu C."/>
            <person name="Sun Q."/>
        </authorList>
    </citation>
    <scope>NUCLEOTIDE SEQUENCE</scope>
    <source>
        <strain evidence="4">NSJ-24</strain>
    </source>
</reference>
<name>A0A926E8T9_9FIRM</name>
<accession>A0A926E8T9</accession>
<dbReference type="InterPro" id="IPR029033">
    <property type="entry name" value="His_PPase_superfam"/>
</dbReference>
<dbReference type="Pfam" id="PF00300">
    <property type="entry name" value="His_Phos_1"/>
    <property type="match status" value="1"/>
</dbReference>
<evidence type="ECO:0000256" key="2">
    <source>
        <dbReference type="PIRSR" id="PIRSR613078-2"/>
    </source>
</evidence>
<dbReference type="Proteomes" id="UP000610862">
    <property type="component" value="Unassembled WGS sequence"/>
</dbReference>
<dbReference type="GO" id="GO:0016779">
    <property type="term" value="F:nucleotidyltransferase activity"/>
    <property type="evidence" value="ECO:0007669"/>
    <property type="project" value="UniProtKB-ARBA"/>
</dbReference>
<dbReference type="CDD" id="cd07067">
    <property type="entry name" value="HP_PGM_like"/>
    <property type="match status" value="1"/>
</dbReference>
<dbReference type="Pfam" id="PF12804">
    <property type="entry name" value="NTP_transf_3"/>
    <property type="match status" value="1"/>
</dbReference>
<keyword evidence="5" id="KW-1185">Reference proteome</keyword>
<feature type="active site" description="Proton donor/acceptor" evidence="1">
    <location>
        <position position="311"/>
    </location>
</feature>
<dbReference type="AlphaFoldDB" id="A0A926E8T9"/>
<comment type="caution">
    <text evidence="4">The sequence shown here is derived from an EMBL/GenBank/DDBJ whole genome shotgun (WGS) entry which is preliminary data.</text>
</comment>
<dbReference type="InterPro" id="IPR025877">
    <property type="entry name" value="MobA-like_NTP_Trfase"/>
</dbReference>
<dbReference type="CDD" id="cd04182">
    <property type="entry name" value="GT_2_like_f"/>
    <property type="match status" value="1"/>
</dbReference>
<proteinExistence type="predicted"/>
<dbReference type="Gene3D" id="3.40.50.1240">
    <property type="entry name" value="Phosphoglycerate mutase-like"/>
    <property type="match status" value="1"/>
</dbReference>